<organism evidence="1 2">
    <name type="scientific">Inquilinus limosus</name>
    <dbReference type="NCBI Taxonomy" id="171674"/>
    <lineage>
        <taxon>Bacteria</taxon>
        <taxon>Pseudomonadati</taxon>
        <taxon>Pseudomonadota</taxon>
        <taxon>Alphaproteobacteria</taxon>
        <taxon>Rhodospirillales</taxon>
        <taxon>Rhodospirillaceae</taxon>
        <taxon>Inquilinus</taxon>
    </lineage>
</organism>
<feature type="non-terminal residue" evidence="1">
    <location>
        <position position="1"/>
    </location>
</feature>
<sequence length="60" mass="7163">VTNKQLELATSRDIAKQIWFPEWDLFMMQRVQEYIRGSMSTDQIVDELGKKVAELKQQYQ</sequence>
<evidence type="ECO:0000313" key="1">
    <source>
        <dbReference type="EMBL" id="MBW8726291.1"/>
    </source>
</evidence>
<evidence type="ECO:0000313" key="2">
    <source>
        <dbReference type="Proteomes" id="UP000700706"/>
    </source>
</evidence>
<gene>
    <name evidence="1" type="ORF">JF625_14175</name>
</gene>
<comment type="caution">
    <text evidence="1">The sequence shown here is derived from an EMBL/GenBank/DDBJ whole genome shotgun (WGS) entry which is preliminary data.</text>
</comment>
<protein>
    <submittedName>
        <fullName evidence="1">Uncharacterized protein</fullName>
    </submittedName>
</protein>
<dbReference type="EMBL" id="JAEKLZ010000207">
    <property type="protein sequence ID" value="MBW8726291.1"/>
    <property type="molecule type" value="Genomic_DNA"/>
</dbReference>
<dbReference type="AlphaFoldDB" id="A0A952KI11"/>
<dbReference type="Proteomes" id="UP000700706">
    <property type="component" value="Unassembled WGS sequence"/>
</dbReference>
<reference evidence="1" key="1">
    <citation type="submission" date="2020-06" db="EMBL/GenBank/DDBJ databases">
        <title>Stable isotope informed genome-resolved metagenomics uncovers potential trophic interactions in rhizosphere soil.</title>
        <authorList>
            <person name="Starr E.P."/>
            <person name="Shi S."/>
            <person name="Blazewicz S.J."/>
            <person name="Koch B.J."/>
            <person name="Probst A.J."/>
            <person name="Hungate B.A."/>
            <person name="Pett-Ridge J."/>
            <person name="Firestone M.K."/>
            <person name="Banfield J.F."/>
        </authorList>
    </citation>
    <scope>NUCLEOTIDE SEQUENCE</scope>
    <source>
        <strain evidence="1">YM_69_17</strain>
    </source>
</reference>
<proteinExistence type="predicted"/>
<accession>A0A952KI11</accession>
<name>A0A952KI11_9PROT</name>